<evidence type="ECO:0000259" key="4">
    <source>
        <dbReference type="Pfam" id="PF14214"/>
    </source>
</evidence>
<dbReference type="EMBL" id="BKCJ010005504">
    <property type="protein sequence ID" value="GEU67109.1"/>
    <property type="molecule type" value="Genomic_DNA"/>
</dbReference>
<protein>
    <recommendedName>
        <fullName evidence="1">ATP-dependent DNA helicase</fullName>
        <ecNumber evidence="1">5.6.2.3</ecNumber>
    </recommendedName>
</protein>
<reference evidence="5" key="1">
    <citation type="journal article" date="2019" name="Sci. Rep.">
        <title>Draft genome of Tanacetum cinerariifolium, the natural source of mosquito coil.</title>
        <authorList>
            <person name="Yamashiro T."/>
            <person name="Shiraishi A."/>
            <person name="Satake H."/>
            <person name="Nakayama K."/>
        </authorList>
    </citation>
    <scope>NUCLEOTIDE SEQUENCE</scope>
</reference>
<sequence>MCEIFCQFVQKKQEEKQIEEEQAAKAQYWKPPVCYDDDDDEESSNSLNDNISELPPYSAITPNEPVLSTEEPDISLSMRDEHLDTIPATESDQFIKSGVENLIPIPKFSLTDDDSFSLDNIDYVEASPPDSELVSSEVMEIVIPEVGGIKASNDNPIPSHDSIISGNPPNLTPSGESEFFSEVDAFLAVDDESTSSQFPKSDLDPEGDMLLFESFLNDVHSSESQTKSSSTFLNSLLKETNNFHNSLPECTTFSHVLCDAECESDSSDDQSPSDEDVLEKIVSKPLCEKEIIPMKSLRTHDSSLPLSSKIDSLKDVLETMVSKPLSEEEIIPMKSLQEFAGELTLLKSIPPGIDETDCDFEEDIRLIEKLLYDNSSPRPPEEFVFANSDATTESFSPSPILVKNSDSLMEEIDLFCTPDYPMPPGIEDEDSDSERDILIPKDLPSNNSLSFAEKDINPLNLLDVSFGVDAAKELEEKHQVFNAAEFKIRLSSTPYVGENAVVCGPSYPLYKNQISLNFENPKAHVSSVSDNLIRTSAISDPGQFGTYATHQLDSDSMHQLPCIPTAANLVSDIATGMSHIVMHDQCKKHVGDDGALISSDKCSFWNVEKETQLNHYPFVLAANGLSTVPKVASDIGNMSSNVSNRKQKLYNEPDFAERKNHMLCILFSERNNRSREISQISCQRGENGQPGRIIKRSALHRRNTCRRSTYHVSVDIFKLYCLDGIRDASQDPSPSIVSIKRPPKGDNIRFKKRKKHLWGVTRFADPLLDHNASSICSNVEDIDLQYSKHSDEERISSELSNRNIHQSFVISPITNKSLCDTEVMYHAVWERQCELYFRQIGSVASAENGRPDELDCSYSNRNAAQGDCDCSCQYCGAMFWYGERLKGYSDIRAPQYHKCCGGGKIVMRRERDPPNYIKHMLKDRHFLNNIQAYNQMFAMNSFGAHIDEFVNNRRGPYVFKDAAFGEEANNDLDSKIIQALIHFLDQHNDLVQIFRAARDKCDGQSIPDFKIRLFAVAGAREYDLSTSDTLGAIVFQSGPDTRMNYDSGYYPEMKQRDDDNKRISMNNYYMYQLHERSGLYGLLFKGGRLFQQYVVGVYCCIEHNRIDDYRTHQNDIRRDYLSGVYDALHRGDRVGSDIGGKFILTRTFTGGPRYMYSHYLDALAICRVLGNSQFFITFTCNVNWPKIKRRMEYFPGLTPADRADVVVRVFEQKVHDFCDFLQHSRHFGIVTGYLYTIEFQKRGLPHCHTLLWVKQKIEDAQEVDEYIYAELPNPEEDPEGYKVVSEMMVHGPCGLINEDARKGEGSISRLVYVNPASGELFFPRMLLCHKKGCKTFKDIRTVNKVIYDTYRAACEALGLLGDDKEWHTALEEAAFSSTPTELRNLFVQILIFCEVDAPKRLWDTYWRKMSDDIPKLMSETHRIPNLHINDPELQAKVLYELKVIMKGYSKTVTDFGLPKLSQQLLEQFKNKELMEEKSYDRIELAKEVDVLKPKLNTDQRRIYDRITDSTAKEQQELIFVYGHGGTGKTFLWKVLINAVRSEGKIVLAIASSGIASLLLLAGKSVILSGDFRQTLPVKKGGTKEQIIAASIANSEVWNHFKVFTLTENMRLQQPGSSETEKQASSTSASWLLDVGNGNVGTPDADDSDSASWISIPEEYCLPNTNDGVSKLIDFIYDKQTLEKPNALQLQQKAIVCPRNNTADMINSAILSVVAGESSIYKSSGEALPFGNDGGEVKLLYPTEYLNSDCISDLKPGSQNKVLEAKVYRKWVNRKQYNPKPSDYCCMLIDREGNAIQANMNATDITYFIPLLQDGAAYRISNFIYIQTNNYQQTLDTETTLKFGKYTKFDSISSDGFPKHYFNFSSYNQLSNKIYNHDRPASEKQPTLTDYIGCLIKVGNIMEFGSANTSQKTIKTLDIENLNGNVVELALWDDMARNFNVADYNSMERPVIITVSSCALQLLATNATYYYLKPDIPNLQKFLKEYKIQQDVNPPLEISKERFSNPEDEKSRNRFAIAALLQQNPETRDWHYASCSQCNQKVFDGDDIPQCVNHGPQPNYTFRYNFKAAISDGTGTGYFTFFTPNGTPAVEVLEYPCTQASKKETSMEAPKKTSKRPLFPETQDDPKKKKMD</sequence>
<dbReference type="GO" id="GO:0043139">
    <property type="term" value="F:5'-3' DNA helicase activity"/>
    <property type="evidence" value="ECO:0007669"/>
    <property type="project" value="UniProtKB-EC"/>
</dbReference>
<dbReference type="PANTHER" id="PTHR10492">
    <property type="match status" value="1"/>
</dbReference>
<dbReference type="InterPro" id="IPR012340">
    <property type="entry name" value="NA-bd_OB-fold"/>
</dbReference>
<feature type="domain" description="Helitron helicase-like" evidence="4">
    <location>
        <begin position="1068"/>
        <end position="1251"/>
    </location>
</feature>
<dbReference type="GO" id="GO:0016787">
    <property type="term" value="F:hydrolase activity"/>
    <property type="evidence" value="ECO:0007669"/>
    <property type="project" value="UniProtKB-KW"/>
</dbReference>
<dbReference type="GO" id="GO:0006281">
    <property type="term" value="P:DNA repair"/>
    <property type="evidence" value="ECO:0007669"/>
    <property type="project" value="UniProtKB-KW"/>
</dbReference>
<keyword evidence="1" id="KW-0233">DNA recombination</keyword>
<dbReference type="Pfam" id="PF14214">
    <property type="entry name" value="Helitron_like_N"/>
    <property type="match status" value="1"/>
</dbReference>
<dbReference type="EC" id="5.6.2.3" evidence="1"/>
<evidence type="ECO:0000313" key="5">
    <source>
        <dbReference type="EMBL" id="GEU67109.1"/>
    </source>
</evidence>
<feature type="compositionally biased region" description="Low complexity" evidence="2">
    <location>
        <begin position="44"/>
        <end position="54"/>
    </location>
</feature>
<evidence type="ECO:0000259" key="3">
    <source>
        <dbReference type="Pfam" id="PF05970"/>
    </source>
</evidence>
<feature type="region of interest" description="Disordered" evidence="2">
    <location>
        <begin position="20"/>
        <end position="68"/>
    </location>
</feature>
<comment type="cofactor">
    <cofactor evidence="1">
        <name>Mg(2+)</name>
        <dbReference type="ChEBI" id="CHEBI:18420"/>
    </cofactor>
</comment>
<keyword evidence="1" id="KW-0234">DNA repair</keyword>
<accession>A0A6L2M102</accession>
<organism evidence="5">
    <name type="scientific">Tanacetum cinerariifolium</name>
    <name type="common">Dalmatian daisy</name>
    <name type="synonym">Chrysanthemum cinerariifolium</name>
    <dbReference type="NCBI Taxonomy" id="118510"/>
    <lineage>
        <taxon>Eukaryota</taxon>
        <taxon>Viridiplantae</taxon>
        <taxon>Streptophyta</taxon>
        <taxon>Embryophyta</taxon>
        <taxon>Tracheophyta</taxon>
        <taxon>Spermatophyta</taxon>
        <taxon>Magnoliopsida</taxon>
        <taxon>eudicotyledons</taxon>
        <taxon>Gunneridae</taxon>
        <taxon>Pentapetalae</taxon>
        <taxon>asterids</taxon>
        <taxon>campanulids</taxon>
        <taxon>Asterales</taxon>
        <taxon>Asteraceae</taxon>
        <taxon>Asteroideae</taxon>
        <taxon>Anthemideae</taxon>
        <taxon>Anthemidinae</taxon>
        <taxon>Tanacetum</taxon>
    </lineage>
</organism>
<dbReference type="Gene3D" id="3.40.50.300">
    <property type="entry name" value="P-loop containing nucleotide triphosphate hydrolases"/>
    <property type="match status" value="1"/>
</dbReference>
<feature type="compositionally biased region" description="Basic and acidic residues" evidence="2">
    <location>
        <begin position="2100"/>
        <end position="2110"/>
    </location>
</feature>
<comment type="caution">
    <text evidence="5">The sequence shown here is derived from an EMBL/GenBank/DDBJ whole genome shotgun (WGS) entry which is preliminary data.</text>
</comment>
<keyword evidence="1 5" id="KW-0347">Helicase</keyword>
<gene>
    <name evidence="5" type="ORF">Tci_039087</name>
</gene>
<dbReference type="InterPro" id="IPR027417">
    <property type="entry name" value="P-loop_NTPase"/>
</dbReference>
<dbReference type="SUPFAM" id="SSF52540">
    <property type="entry name" value="P-loop containing nucleoside triphosphate hydrolases"/>
    <property type="match status" value="1"/>
</dbReference>
<comment type="catalytic activity">
    <reaction evidence="1">
        <text>ATP + H2O = ADP + phosphate + H(+)</text>
        <dbReference type="Rhea" id="RHEA:13065"/>
        <dbReference type="ChEBI" id="CHEBI:15377"/>
        <dbReference type="ChEBI" id="CHEBI:15378"/>
        <dbReference type="ChEBI" id="CHEBI:30616"/>
        <dbReference type="ChEBI" id="CHEBI:43474"/>
        <dbReference type="ChEBI" id="CHEBI:456216"/>
        <dbReference type="EC" id="5.6.2.3"/>
    </reaction>
</comment>
<keyword evidence="1" id="KW-0227">DNA damage</keyword>
<name>A0A6L2M102_TANCI</name>
<dbReference type="GO" id="GO:0006310">
    <property type="term" value="P:DNA recombination"/>
    <property type="evidence" value="ECO:0007669"/>
    <property type="project" value="UniProtKB-KW"/>
</dbReference>
<keyword evidence="1" id="KW-0067">ATP-binding</keyword>
<feature type="region of interest" description="Disordered" evidence="2">
    <location>
        <begin position="2100"/>
        <end position="2131"/>
    </location>
</feature>
<keyword evidence="1" id="KW-0378">Hydrolase</keyword>
<feature type="domain" description="DNA helicase Pif1-like DEAD-box helicase" evidence="3">
    <location>
        <begin position="1494"/>
        <end position="1563"/>
    </location>
</feature>
<evidence type="ECO:0000256" key="2">
    <source>
        <dbReference type="SAM" id="MobiDB-lite"/>
    </source>
</evidence>
<dbReference type="InterPro" id="IPR025476">
    <property type="entry name" value="Helitron_helicase-like"/>
</dbReference>
<comment type="similarity">
    <text evidence="1">Belongs to the helicase family.</text>
</comment>
<dbReference type="InterPro" id="IPR010285">
    <property type="entry name" value="DNA_helicase_pif1-like_DEAD"/>
</dbReference>
<proteinExistence type="inferred from homology"/>
<dbReference type="GO" id="GO:0000723">
    <property type="term" value="P:telomere maintenance"/>
    <property type="evidence" value="ECO:0007669"/>
    <property type="project" value="InterPro"/>
</dbReference>
<evidence type="ECO:0000256" key="1">
    <source>
        <dbReference type="RuleBase" id="RU363044"/>
    </source>
</evidence>
<dbReference type="Pfam" id="PF05970">
    <property type="entry name" value="PIF1"/>
    <property type="match status" value="1"/>
</dbReference>
<keyword evidence="1" id="KW-0547">Nucleotide-binding</keyword>
<dbReference type="SUPFAM" id="SSF50249">
    <property type="entry name" value="Nucleic acid-binding proteins"/>
    <property type="match status" value="3"/>
</dbReference>
<dbReference type="GO" id="GO:0005524">
    <property type="term" value="F:ATP binding"/>
    <property type="evidence" value="ECO:0007669"/>
    <property type="project" value="UniProtKB-KW"/>
</dbReference>
<dbReference type="Gene3D" id="2.40.50.140">
    <property type="entry name" value="Nucleic acid-binding proteins"/>
    <property type="match status" value="3"/>
</dbReference>
<dbReference type="PANTHER" id="PTHR10492:SF96">
    <property type="entry name" value="ATP-DEPENDENT DNA HELICASE"/>
    <property type="match status" value="1"/>
</dbReference>